<protein>
    <recommendedName>
        <fullName evidence="2">DUF3898 domain-containing protein</fullName>
    </recommendedName>
</protein>
<name>A0A0J6CYN0_9BACL</name>
<comment type="caution">
    <text evidence="3">The sequence shown here is derived from an EMBL/GenBank/DDBJ whole genome shotgun (WGS) entry which is preliminary data.</text>
</comment>
<keyword evidence="1" id="KW-0175">Coiled coil</keyword>
<evidence type="ECO:0000313" key="4">
    <source>
        <dbReference type="Proteomes" id="UP000035996"/>
    </source>
</evidence>
<dbReference type="Proteomes" id="UP000035996">
    <property type="component" value="Unassembled WGS sequence"/>
</dbReference>
<evidence type="ECO:0000259" key="2">
    <source>
        <dbReference type="Pfam" id="PF13037"/>
    </source>
</evidence>
<dbReference type="Pfam" id="PF13037">
    <property type="entry name" value="DUF3898"/>
    <property type="match status" value="1"/>
</dbReference>
<dbReference type="InterPro" id="IPR025012">
    <property type="entry name" value="DUF3898"/>
</dbReference>
<gene>
    <name evidence="3" type="ORF">AB986_02510</name>
</gene>
<dbReference type="PATRIC" id="fig|157733.3.peg.2714"/>
<evidence type="ECO:0000313" key="3">
    <source>
        <dbReference type="EMBL" id="KMM38208.1"/>
    </source>
</evidence>
<feature type="coiled-coil region" evidence="1">
    <location>
        <begin position="230"/>
        <end position="257"/>
    </location>
</feature>
<evidence type="ECO:0000256" key="1">
    <source>
        <dbReference type="SAM" id="Coils"/>
    </source>
</evidence>
<dbReference type="Pfam" id="PF13039">
    <property type="entry name" value="DUF3900"/>
    <property type="match status" value="1"/>
</dbReference>
<feature type="domain" description="DUF3898" evidence="2">
    <location>
        <begin position="261"/>
        <end position="349"/>
    </location>
</feature>
<accession>A0A0J6CYN0</accession>
<reference evidence="3" key="1">
    <citation type="submission" date="2015-06" db="EMBL/GenBank/DDBJ databases">
        <authorList>
            <person name="Liu B."/>
            <person name="Wang J."/>
            <person name="Zhu Y."/>
            <person name="Liu G."/>
            <person name="Chen Q."/>
            <person name="Zheng C."/>
            <person name="Che J."/>
            <person name="Ge C."/>
            <person name="Shi H."/>
            <person name="Pan Z."/>
            <person name="Liu X."/>
        </authorList>
    </citation>
    <scope>NUCLEOTIDE SEQUENCE [LARGE SCALE GENOMIC DNA]</scope>
    <source>
        <strain evidence="3">DSM 16346</strain>
    </source>
</reference>
<dbReference type="OrthoDB" id="2974172at2"/>
<organism evidence="3 4">
    <name type="scientific">Guptibacillus hwajinpoensis</name>
    <dbReference type="NCBI Taxonomy" id="208199"/>
    <lineage>
        <taxon>Bacteria</taxon>
        <taxon>Bacillati</taxon>
        <taxon>Bacillota</taxon>
        <taxon>Bacilli</taxon>
        <taxon>Bacillales</taxon>
        <taxon>Guptibacillaceae</taxon>
        <taxon>Guptibacillus</taxon>
    </lineage>
</organism>
<keyword evidence="4" id="KW-1185">Reference proteome</keyword>
<dbReference type="InterPro" id="IPR025006">
    <property type="entry name" value="DUF3900"/>
</dbReference>
<dbReference type="EMBL" id="LELK01000001">
    <property type="protein sequence ID" value="KMM38208.1"/>
    <property type="molecule type" value="Genomic_DNA"/>
</dbReference>
<proteinExistence type="predicted"/>
<sequence length="356" mass="41255">MEFKMQYLSFYLIQVEGSGESEETRYKHYQTLDENSYEDSSLKTFLNGELTKIMKRKVDRHAKSDGAPTKIGRFVVEPGHELTSNPNYNLFDRTRYAESADDFEASADQIVQMYLDTSAIRGGVLIVAAAKLTKLFDDPFLFIMKCDFEQKVATITDEETLIQNVEMAITTKSMKSVQYPYMPEEGMIDSAEVKVHQSSHARYFEDFLKWVEYEKSIPEIVKTQTMGMVQEHIQETYQEESEEKEEFEQAIEEWSQSPKRELQERFTTEQVVEATSQIVEHSPDVEWKLKLDHVSVKAMLSDFGESIHLAKVNGKYVLAIEADSITFEKGFSPVEFHKPDTLQEVVERIYKKNENE</sequence>
<dbReference type="AlphaFoldDB" id="A0A0J6CYN0"/>
<dbReference type="RefSeq" id="WP_048309291.1">
    <property type="nucleotide sequence ID" value="NZ_CP119526.1"/>
</dbReference>